<evidence type="ECO:0000313" key="1">
    <source>
        <dbReference type="EMBL" id="MBK1811952.1"/>
    </source>
</evidence>
<gene>
    <name evidence="1" type="ORF">JHL18_15125</name>
</gene>
<dbReference type="Pfam" id="PF10905">
    <property type="entry name" value="DUF2695"/>
    <property type="match status" value="1"/>
</dbReference>
<comment type="caution">
    <text evidence="1">The sequence shown here is derived from an EMBL/GenBank/DDBJ whole genome shotgun (WGS) entry which is preliminary data.</text>
</comment>
<name>A0ABS1ERI6_9CLOT</name>
<protein>
    <submittedName>
        <fullName evidence="1">DUF2695 domain-containing protein</fullName>
    </submittedName>
</protein>
<reference evidence="2" key="1">
    <citation type="submission" date="2021-01" db="EMBL/GenBank/DDBJ databases">
        <title>Genome public.</title>
        <authorList>
            <person name="Liu C."/>
            <person name="Sun Q."/>
        </authorList>
    </citation>
    <scope>NUCLEOTIDE SEQUENCE [LARGE SCALE GENOMIC DNA]</scope>
    <source>
        <strain evidence="2">YIM B02505</strain>
    </source>
</reference>
<accession>A0ABS1ERI6</accession>
<proteinExistence type="predicted"/>
<dbReference type="InterPro" id="IPR024248">
    <property type="entry name" value="DUF2695"/>
</dbReference>
<organism evidence="1 2">
    <name type="scientific">Clostridium yunnanense</name>
    <dbReference type="NCBI Taxonomy" id="2800325"/>
    <lineage>
        <taxon>Bacteria</taxon>
        <taxon>Bacillati</taxon>
        <taxon>Bacillota</taxon>
        <taxon>Clostridia</taxon>
        <taxon>Eubacteriales</taxon>
        <taxon>Clostridiaceae</taxon>
        <taxon>Clostridium</taxon>
    </lineage>
</organism>
<dbReference type="RefSeq" id="WP_200270663.1">
    <property type="nucleotide sequence ID" value="NZ_JAENHN010000043.1"/>
</dbReference>
<dbReference type="Proteomes" id="UP000596739">
    <property type="component" value="Unassembled WGS sequence"/>
</dbReference>
<keyword evidence="2" id="KW-1185">Reference proteome</keyword>
<sequence length="95" mass="11233">MDKDKKKELMRKYAQEQKNSFENSLPFDKTMFEQLFGYIDEMLDQDGCDDTLKYTTKFLNDNNLPVEKSLDWLNENGVYCDCEVLANIEDKISEL</sequence>
<evidence type="ECO:0000313" key="2">
    <source>
        <dbReference type="Proteomes" id="UP000596739"/>
    </source>
</evidence>
<dbReference type="EMBL" id="JAENHN010000043">
    <property type="protein sequence ID" value="MBK1811952.1"/>
    <property type="molecule type" value="Genomic_DNA"/>
</dbReference>